<dbReference type="Gene3D" id="1.25.10.10">
    <property type="entry name" value="Leucine-rich Repeat Variant"/>
    <property type="match status" value="2"/>
</dbReference>
<feature type="non-terminal residue" evidence="6">
    <location>
        <position position="246"/>
    </location>
</feature>
<dbReference type="Pfam" id="PF00514">
    <property type="entry name" value="Arm"/>
    <property type="match status" value="3"/>
</dbReference>
<dbReference type="InterPro" id="IPR000225">
    <property type="entry name" value="Armadillo"/>
</dbReference>
<dbReference type="SUPFAM" id="SSF48371">
    <property type="entry name" value="ARM repeat"/>
    <property type="match status" value="1"/>
</dbReference>
<dbReference type="Proteomes" id="UP000593573">
    <property type="component" value="Unassembled WGS sequence"/>
</dbReference>
<dbReference type="AlphaFoldDB" id="A0A7J8UVC7"/>
<name>A0A7J8UVC7_9ROSI</name>
<keyword evidence="5" id="KW-0732">Signal</keyword>
<evidence type="ECO:0000313" key="7">
    <source>
        <dbReference type="Proteomes" id="UP000593573"/>
    </source>
</evidence>
<dbReference type="PANTHER" id="PTHR23316">
    <property type="entry name" value="IMPORTIN ALPHA"/>
    <property type="match status" value="1"/>
</dbReference>
<comment type="similarity">
    <text evidence="1">Belongs to the importin alpha family.</text>
</comment>
<feature type="non-terminal residue" evidence="6">
    <location>
        <position position="1"/>
    </location>
</feature>
<evidence type="ECO:0000256" key="2">
    <source>
        <dbReference type="ARBA" id="ARBA00022448"/>
    </source>
</evidence>
<dbReference type="OrthoDB" id="938199at2759"/>
<evidence type="ECO:0000256" key="3">
    <source>
        <dbReference type="ARBA" id="ARBA00022737"/>
    </source>
</evidence>
<dbReference type="InterPro" id="IPR011989">
    <property type="entry name" value="ARM-like"/>
</dbReference>
<keyword evidence="3" id="KW-0677">Repeat</keyword>
<evidence type="ECO:0000256" key="1">
    <source>
        <dbReference type="ARBA" id="ARBA00010394"/>
    </source>
</evidence>
<dbReference type="InterPro" id="IPR016024">
    <property type="entry name" value="ARM-type_fold"/>
</dbReference>
<comment type="caution">
    <text evidence="6">The sequence shown here is derived from an EMBL/GenBank/DDBJ whole genome shotgun (WGS) entry which is preliminary data.</text>
</comment>
<evidence type="ECO:0000256" key="4">
    <source>
        <dbReference type="ARBA" id="ARBA00022927"/>
    </source>
</evidence>
<dbReference type="EMBL" id="JABFAB010000007">
    <property type="protein sequence ID" value="MBA0654486.1"/>
    <property type="molecule type" value="Genomic_DNA"/>
</dbReference>
<gene>
    <name evidence="6" type="ORF">Goklo_021486</name>
</gene>
<dbReference type="GO" id="GO:0015031">
    <property type="term" value="P:protein transport"/>
    <property type="evidence" value="ECO:0007669"/>
    <property type="project" value="UniProtKB-KW"/>
</dbReference>
<accession>A0A7J8UVC7</accession>
<keyword evidence="4" id="KW-0653">Protein transport</keyword>
<dbReference type="SMART" id="SM00185">
    <property type="entry name" value="ARM"/>
    <property type="match status" value="4"/>
</dbReference>
<proteinExistence type="inferred from homology"/>
<protein>
    <recommendedName>
        <fullName evidence="8">Armadillo repeat-containing protein 8</fullName>
    </recommendedName>
</protein>
<reference evidence="6 7" key="1">
    <citation type="journal article" date="2019" name="Genome Biol. Evol.">
        <title>Insights into the evolution of the New World diploid cottons (Gossypium, subgenus Houzingenia) based on genome sequencing.</title>
        <authorList>
            <person name="Grover C.E."/>
            <person name="Arick M.A. 2nd"/>
            <person name="Thrash A."/>
            <person name="Conover J.L."/>
            <person name="Sanders W.S."/>
            <person name="Peterson D.G."/>
            <person name="Frelichowski J.E."/>
            <person name="Scheffler J.A."/>
            <person name="Scheffler B.E."/>
            <person name="Wendel J.F."/>
        </authorList>
    </citation>
    <scope>NUCLEOTIDE SEQUENCE [LARGE SCALE GENOMIC DNA]</scope>
    <source>
        <strain evidence="6">57</strain>
        <tissue evidence="6">Leaf</tissue>
    </source>
</reference>
<evidence type="ECO:0000256" key="5">
    <source>
        <dbReference type="SAM" id="SignalP"/>
    </source>
</evidence>
<keyword evidence="7" id="KW-1185">Reference proteome</keyword>
<sequence length="246" mass="26627">CFKILAVLALGNIAAVSLRCRDLVLGHGALLPLLALLNEPVSRSMLRIAAWTLSRFCKPPSDQVKLVLPTLARLIHSKDEVVLAKALLTSALYTVRNIVTGDDVQTQCVISHQALPCLSKLLTNNYEKSIKVVACWTISNITARNEEQIQAIIEANIIAPLVHLLQNAELDIKKQAGKAISNAASGGTHDQIRFLVSQGCIKPLCDLLYYADPEVVKVCLQGLENILKVGEADKNMGITGGVNLYA</sequence>
<feature type="signal peptide" evidence="5">
    <location>
        <begin position="1"/>
        <end position="17"/>
    </location>
</feature>
<feature type="chain" id="PRO_5029603264" description="Armadillo repeat-containing protein 8" evidence="5">
    <location>
        <begin position="18"/>
        <end position="246"/>
    </location>
</feature>
<evidence type="ECO:0000313" key="6">
    <source>
        <dbReference type="EMBL" id="MBA0654486.1"/>
    </source>
</evidence>
<evidence type="ECO:0008006" key="8">
    <source>
        <dbReference type="Google" id="ProtNLM"/>
    </source>
</evidence>
<organism evidence="6 7">
    <name type="scientific">Gossypium klotzschianum</name>
    <dbReference type="NCBI Taxonomy" id="34286"/>
    <lineage>
        <taxon>Eukaryota</taxon>
        <taxon>Viridiplantae</taxon>
        <taxon>Streptophyta</taxon>
        <taxon>Embryophyta</taxon>
        <taxon>Tracheophyta</taxon>
        <taxon>Spermatophyta</taxon>
        <taxon>Magnoliopsida</taxon>
        <taxon>eudicotyledons</taxon>
        <taxon>Gunneridae</taxon>
        <taxon>Pentapetalae</taxon>
        <taxon>rosids</taxon>
        <taxon>malvids</taxon>
        <taxon>Malvales</taxon>
        <taxon>Malvaceae</taxon>
        <taxon>Malvoideae</taxon>
        <taxon>Gossypium</taxon>
    </lineage>
</organism>
<keyword evidence="2" id="KW-0813">Transport</keyword>